<dbReference type="PANTHER" id="PTHR10443:SF47">
    <property type="entry name" value="DIPEPTIDASE"/>
    <property type="match status" value="1"/>
</dbReference>
<comment type="catalytic activity">
    <reaction evidence="1">
        <text>an L-aminoacyl-L-amino acid + H2O = 2 an L-alpha-amino acid</text>
        <dbReference type="Rhea" id="RHEA:48940"/>
        <dbReference type="ChEBI" id="CHEBI:15377"/>
        <dbReference type="ChEBI" id="CHEBI:59869"/>
        <dbReference type="ChEBI" id="CHEBI:77460"/>
        <dbReference type="EC" id="3.4.13.19"/>
    </reaction>
</comment>
<dbReference type="Gene3D" id="3.20.20.140">
    <property type="entry name" value="Metal-dependent hydrolases"/>
    <property type="match status" value="1"/>
</dbReference>
<accession>A0AA38IEH4</accession>
<sequence>MGINSTEFEQLVQYFADRNATKIYGSDFQSVVKEMNRLGMIVDLSHVSVRTMWDALEVSKAPVIFSHSSAHALCNSTRNVPDATLRKLALNKGVVMVNFYTQFLTCKDVATVADAVAHINHIREVAGVDNVGLGAGYDGINYVPQGLEDVSSYPTLFAELIGTGKWSVEDLKKLAGLNFLRVLQDVEKIRDEFKKANIPPYEDVLQPKPKSNCSSQD</sequence>
<dbReference type="Proteomes" id="UP001168821">
    <property type="component" value="Unassembled WGS sequence"/>
</dbReference>
<comment type="subunit">
    <text evidence="1">Homodimer; disulfide-linked.</text>
</comment>
<comment type="caution">
    <text evidence="2">The sequence shown here is derived from an EMBL/GenBank/DDBJ whole genome shotgun (WGS) entry which is preliminary data.</text>
</comment>
<comment type="cofactor">
    <cofactor evidence="1">
        <name>Zn(2+)</name>
        <dbReference type="ChEBI" id="CHEBI:29105"/>
    </cofactor>
</comment>
<reference evidence="2" key="1">
    <citation type="journal article" date="2023" name="G3 (Bethesda)">
        <title>Whole genome assemblies of Zophobas morio and Tenebrio molitor.</title>
        <authorList>
            <person name="Kaur S."/>
            <person name="Stinson S.A."/>
            <person name="diCenzo G.C."/>
        </authorList>
    </citation>
    <scope>NUCLEOTIDE SEQUENCE</scope>
    <source>
        <strain evidence="2">QUZm001</strain>
    </source>
</reference>
<organism evidence="2 3">
    <name type="scientific">Zophobas morio</name>
    <dbReference type="NCBI Taxonomy" id="2755281"/>
    <lineage>
        <taxon>Eukaryota</taxon>
        <taxon>Metazoa</taxon>
        <taxon>Ecdysozoa</taxon>
        <taxon>Arthropoda</taxon>
        <taxon>Hexapoda</taxon>
        <taxon>Insecta</taxon>
        <taxon>Pterygota</taxon>
        <taxon>Neoptera</taxon>
        <taxon>Endopterygota</taxon>
        <taxon>Coleoptera</taxon>
        <taxon>Polyphaga</taxon>
        <taxon>Cucujiformia</taxon>
        <taxon>Tenebrionidae</taxon>
        <taxon>Zophobas</taxon>
    </lineage>
</organism>
<keyword evidence="1" id="KW-0336">GPI-anchor</keyword>
<comment type="similarity">
    <text evidence="1">Belongs to the metallo-dependent hydrolases superfamily. Peptidase M19 family.</text>
</comment>
<dbReference type="GO" id="GO:0070573">
    <property type="term" value="F:metallodipeptidase activity"/>
    <property type="evidence" value="ECO:0007669"/>
    <property type="project" value="InterPro"/>
</dbReference>
<evidence type="ECO:0000313" key="2">
    <source>
        <dbReference type="EMBL" id="KAJ3653749.1"/>
    </source>
</evidence>
<dbReference type="PANTHER" id="PTHR10443">
    <property type="entry name" value="MICROSOMAL DIPEPTIDASE"/>
    <property type="match status" value="1"/>
</dbReference>
<keyword evidence="1" id="KW-0224">Dipeptidase</keyword>
<keyword evidence="1" id="KW-0472">Membrane</keyword>
<keyword evidence="1" id="KW-0482">Metalloprotease</keyword>
<gene>
    <name evidence="2" type="ORF">Zmor_012986</name>
</gene>
<evidence type="ECO:0000256" key="1">
    <source>
        <dbReference type="RuleBase" id="RU341113"/>
    </source>
</evidence>
<evidence type="ECO:0000313" key="3">
    <source>
        <dbReference type="Proteomes" id="UP001168821"/>
    </source>
</evidence>
<keyword evidence="1" id="KW-0378">Hydrolase</keyword>
<name>A0AA38IEH4_9CUCU</name>
<dbReference type="InterPro" id="IPR032466">
    <property type="entry name" value="Metal_Hydrolase"/>
</dbReference>
<dbReference type="GO" id="GO:0098552">
    <property type="term" value="C:side of membrane"/>
    <property type="evidence" value="ECO:0007669"/>
    <property type="project" value="UniProtKB-KW"/>
</dbReference>
<dbReference type="Pfam" id="PF01244">
    <property type="entry name" value="Peptidase_M19"/>
    <property type="match status" value="1"/>
</dbReference>
<proteinExistence type="inferred from homology"/>
<dbReference type="AlphaFoldDB" id="A0AA38IEH4"/>
<dbReference type="SUPFAM" id="SSF51556">
    <property type="entry name" value="Metallo-dependent hydrolases"/>
    <property type="match status" value="1"/>
</dbReference>
<dbReference type="PROSITE" id="PS51365">
    <property type="entry name" value="RENAL_DIPEPTIDASE_2"/>
    <property type="match status" value="1"/>
</dbReference>
<dbReference type="EC" id="3.4.13.19" evidence="1"/>
<dbReference type="GO" id="GO:0006508">
    <property type="term" value="P:proteolysis"/>
    <property type="evidence" value="ECO:0007669"/>
    <property type="project" value="UniProtKB-KW"/>
</dbReference>
<dbReference type="GO" id="GO:0046872">
    <property type="term" value="F:metal ion binding"/>
    <property type="evidence" value="ECO:0007669"/>
    <property type="project" value="UniProtKB-UniRule"/>
</dbReference>
<dbReference type="EMBL" id="JALNTZ010000004">
    <property type="protein sequence ID" value="KAJ3653749.1"/>
    <property type="molecule type" value="Genomic_DNA"/>
</dbReference>
<keyword evidence="1" id="KW-1015">Disulfide bond</keyword>
<keyword evidence="1" id="KW-0862">Zinc</keyword>
<protein>
    <recommendedName>
        <fullName evidence="1">Dipeptidase</fullName>
        <ecNumber evidence="1">3.4.13.19</ecNumber>
    </recommendedName>
</protein>
<dbReference type="InterPro" id="IPR008257">
    <property type="entry name" value="Pept_M19"/>
</dbReference>
<keyword evidence="1" id="KW-0449">Lipoprotein</keyword>
<keyword evidence="1" id="KW-0325">Glycoprotein</keyword>
<keyword evidence="1" id="KW-0479">Metal-binding</keyword>
<keyword evidence="3" id="KW-1185">Reference proteome</keyword>
<keyword evidence="1" id="KW-0645">Protease</keyword>
<comment type="subcellular location">
    <subcellularLocation>
        <location evidence="1">Membrane</location>
        <topology evidence="1">Lipid-anchor</topology>
        <topology evidence="1">GPI-anchor</topology>
    </subcellularLocation>
</comment>